<comment type="caution">
    <text evidence="1">The sequence shown here is derived from an EMBL/GenBank/DDBJ whole genome shotgun (WGS) entry which is preliminary data.</text>
</comment>
<dbReference type="AlphaFoldDB" id="A0A2D0NA64"/>
<organism evidence="1 2">
    <name type="scientific">Flavilitoribacter nigricans (strain ATCC 23147 / DSM 23189 / NBRC 102662 / NCIMB 1420 / SS-2)</name>
    <name type="common">Lewinella nigricans</name>
    <dbReference type="NCBI Taxonomy" id="1122177"/>
    <lineage>
        <taxon>Bacteria</taxon>
        <taxon>Pseudomonadati</taxon>
        <taxon>Bacteroidota</taxon>
        <taxon>Saprospiria</taxon>
        <taxon>Saprospirales</taxon>
        <taxon>Lewinellaceae</taxon>
        <taxon>Flavilitoribacter</taxon>
    </lineage>
</organism>
<protein>
    <submittedName>
        <fullName evidence="1">Uncharacterized protein</fullName>
    </submittedName>
</protein>
<evidence type="ECO:0000313" key="1">
    <source>
        <dbReference type="EMBL" id="PHN05266.1"/>
    </source>
</evidence>
<name>A0A2D0NA64_FLAN2</name>
<dbReference type="OrthoDB" id="645487at2"/>
<dbReference type="EMBL" id="PDUD01000022">
    <property type="protein sequence ID" value="PHN05266.1"/>
    <property type="molecule type" value="Genomic_DNA"/>
</dbReference>
<dbReference type="Proteomes" id="UP000223913">
    <property type="component" value="Unassembled WGS sequence"/>
</dbReference>
<gene>
    <name evidence="1" type="ORF">CRP01_17260</name>
</gene>
<sequence>MTASRHKLNTGLFFLLMLLLLNTSCRKKPDIIVLTEGSMTAEEVFALVEGAMSVKTEGMMRELLTAIAIHTEQLTAGNPNPHCNISDRNLKSDVFDRDRYQGTFSVNRQWILNCDDQEIPDQLIYSWEGDITYQAPKLSSRDYTDGNLALTYEELHDDWHLNGTYERTGRQISKILQKQTYETTLFLNFKNLVVEPQRMESRHGSATFEISGSTVGGRTFFFSGEIEFPDNGATEVTLGSRTYPFYPFRQ</sequence>
<reference evidence="1 2" key="1">
    <citation type="submission" date="2017-10" db="EMBL/GenBank/DDBJ databases">
        <title>The draft genome sequence of Lewinella nigricans NBRC 102662.</title>
        <authorList>
            <person name="Wang K."/>
        </authorList>
    </citation>
    <scope>NUCLEOTIDE SEQUENCE [LARGE SCALE GENOMIC DNA]</scope>
    <source>
        <strain evidence="1 2">NBRC 102662</strain>
    </source>
</reference>
<accession>A0A2D0NA64</accession>
<dbReference type="RefSeq" id="WP_099151318.1">
    <property type="nucleotide sequence ID" value="NZ_PDUD01000022.1"/>
</dbReference>
<keyword evidence="2" id="KW-1185">Reference proteome</keyword>
<evidence type="ECO:0000313" key="2">
    <source>
        <dbReference type="Proteomes" id="UP000223913"/>
    </source>
</evidence>
<proteinExistence type="predicted"/>